<comment type="caution">
    <text evidence="2">The sequence shown here is derived from an EMBL/GenBank/DDBJ whole genome shotgun (WGS) entry which is preliminary data.</text>
</comment>
<keyword evidence="3" id="KW-1185">Reference proteome</keyword>
<gene>
    <name evidence="2" type="ORF">C8F04DRAFT_1273921</name>
</gene>
<dbReference type="EMBL" id="JARJCM010000236">
    <property type="protein sequence ID" value="KAJ7021315.1"/>
    <property type="molecule type" value="Genomic_DNA"/>
</dbReference>
<accession>A0AAD6S5N9</accession>
<reference evidence="2" key="1">
    <citation type="submission" date="2023-03" db="EMBL/GenBank/DDBJ databases">
        <title>Massive genome expansion in bonnet fungi (Mycena s.s.) driven by repeated elements and novel gene families across ecological guilds.</title>
        <authorList>
            <consortium name="Lawrence Berkeley National Laboratory"/>
            <person name="Harder C.B."/>
            <person name="Miyauchi S."/>
            <person name="Viragh M."/>
            <person name="Kuo A."/>
            <person name="Thoen E."/>
            <person name="Andreopoulos B."/>
            <person name="Lu D."/>
            <person name="Skrede I."/>
            <person name="Drula E."/>
            <person name="Henrissat B."/>
            <person name="Morin E."/>
            <person name="Kohler A."/>
            <person name="Barry K."/>
            <person name="LaButti K."/>
            <person name="Morin E."/>
            <person name="Salamov A."/>
            <person name="Lipzen A."/>
            <person name="Mereny Z."/>
            <person name="Hegedus B."/>
            <person name="Baldrian P."/>
            <person name="Stursova M."/>
            <person name="Weitz H."/>
            <person name="Taylor A."/>
            <person name="Grigoriev I.V."/>
            <person name="Nagy L.G."/>
            <person name="Martin F."/>
            <person name="Kauserud H."/>
        </authorList>
    </citation>
    <scope>NUCLEOTIDE SEQUENCE</scope>
    <source>
        <strain evidence="2">CBHHK200</strain>
    </source>
</reference>
<organism evidence="2 3">
    <name type="scientific">Mycena alexandri</name>
    <dbReference type="NCBI Taxonomy" id="1745969"/>
    <lineage>
        <taxon>Eukaryota</taxon>
        <taxon>Fungi</taxon>
        <taxon>Dikarya</taxon>
        <taxon>Basidiomycota</taxon>
        <taxon>Agaricomycotina</taxon>
        <taxon>Agaricomycetes</taxon>
        <taxon>Agaricomycetidae</taxon>
        <taxon>Agaricales</taxon>
        <taxon>Marasmiineae</taxon>
        <taxon>Mycenaceae</taxon>
        <taxon>Mycena</taxon>
    </lineage>
</organism>
<proteinExistence type="predicted"/>
<feature type="compositionally biased region" description="Basic and acidic residues" evidence="1">
    <location>
        <begin position="147"/>
        <end position="157"/>
    </location>
</feature>
<feature type="region of interest" description="Disordered" evidence="1">
    <location>
        <begin position="229"/>
        <end position="262"/>
    </location>
</feature>
<feature type="region of interest" description="Disordered" evidence="1">
    <location>
        <begin position="143"/>
        <end position="167"/>
    </location>
</feature>
<dbReference type="Proteomes" id="UP001218188">
    <property type="component" value="Unassembled WGS sequence"/>
</dbReference>
<protein>
    <submittedName>
        <fullName evidence="2">Uncharacterized protein</fullName>
    </submittedName>
</protein>
<name>A0AAD6S5N9_9AGAR</name>
<dbReference type="AlphaFoldDB" id="A0AAD6S5N9"/>
<feature type="compositionally biased region" description="Basic and acidic residues" evidence="1">
    <location>
        <begin position="112"/>
        <end position="123"/>
    </location>
</feature>
<evidence type="ECO:0000313" key="3">
    <source>
        <dbReference type="Proteomes" id="UP001218188"/>
    </source>
</evidence>
<sequence length="273" mass="30635">MYNLIGTDVPATDALIIFDEVKPSSDWQCRCGLGKSEWLENVIKWQPGIVWEGFEGLVTMEKKQKERHRKGPASWCIDSRKRLTPEEAKLERQQKLAAEVANGKKPGSLRVRPKESGKGQGREGIEKEKLKINIFEYSTAKSSKRRKIEEEEGKPQFKTEGSASHLSDGAAVVLSDDKRDVPTGVLSIFQFKKQHVENQIPKGMVPTSSLNSGIQIFEARFLPTLMTQDSVAPRPTTPNSAPSTANADKRRKWQEKSPGSKQARLSRLLLLRI</sequence>
<feature type="compositionally biased region" description="Polar residues" evidence="1">
    <location>
        <begin position="237"/>
        <end position="246"/>
    </location>
</feature>
<evidence type="ECO:0000313" key="2">
    <source>
        <dbReference type="EMBL" id="KAJ7021315.1"/>
    </source>
</evidence>
<feature type="region of interest" description="Disordered" evidence="1">
    <location>
        <begin position="103"/>
        <end position="123"/>
    </location>
</feature>
<evidence type="ECO:0000256" key="1">
    <source>
        <dbReference type="SAM" id="MobiDB-lite"/>
    </source>
</evidence>